<keyword evidence="2" id="KW-1185">Reference proteome</keyword>
<name>A0A0K0G0K6_STRVS</name>
<feature type="compositionally biased region" description="Basic and acidic residues" evidence="1">
    <location>
        <begin position="344"/>
        <end position="390"/>
    </location>
</feature>
<feature type="compositionally biased region" description="Basic residues" evidence="1">
    <location>
        <begin position="316"/>
        <end position="326"/>
    </location>
</feature>
<evidence type="ECO:0000313" key="2">
    <source>
        <dbReference type="Proteomes" id="UP000035680"/>
    </source>
</evidence>
<sequence length="441" mass="50712">MMKAKVNGQSKSVLPGDTKLSPEEAVFQNPFVSLLSYITEKRNSLEKELKKLKDIENQIIKGKEGLFSKAEIESVKNIDQVSKCIEFIDDFTRKTNEQASSYGKKVHSYKSSLKTKKSEEDVELLQNFMFYKSTITKLSGSNLQKYTDGLTSDLKITKEQVENCASLVNDFNCEKFTSSEEEFKVDTKISLEKAYRVITAYKKPVVGDVFGRKCKQILDVFAEKFNVLEEQSSEIKSNETTLDEGIDTATETSNQVTPAPEQGSFHENNSVLDEQVPEDVQCTKEHSVEKEVENEDRCDKKSSESDETRSKENNFRKHNGGRRRWQNRNYNGERKEGGFNNRDGTNDQKHFNRNRNDRVKRNGNENIEHRGDDSKKFNQHYKRPDGDYTRKPLRNGGENRGRFDGPKTHNYRPHYNNGFRNRGQNNKEQTSGSVNQDGIIN</sequence>
<accession>A0A0K0G0K6</accession>
<organism evidence="2 3">
    <name type="scientific">Strongyloides venezuelensis</name>
    <name type="common">Threadworm</name>
    <dbReference type="NCBI Taxonomy" id="75913"/>
    <lineage>
        <taxon>Eukaryota</taxon>
        <taxon>Metazoa</taxon>
        <taxon>Ecdysozoa</taxon>
        <taxon>Nematoda</taxon>
        <taxon>Chromadorea</taxon>
        <taxon>Rhabditida</taxon>
        <taxon>Tylenchina</taxon>
        <taxon>Panagrolaimomorpha</taxon>
        <taxon>Strongyloidoidea</taxon>
        <taxon>Strongyloididae</taxon>
        <taxon>Strongyloides</taxon>
    </lineage>
</organism>
<dbReference type="Proteomes" id="UP000035680">
    <property type="component" value="Unassembled WGS sequence"/>
</dbReference>
<dbReference type="AlphaFoldDB" id="A0A0K0G0K6"/>
<feature type="compositionally biased region" description="Polar residues" evidence="1">
    <location>
        <begin position="418"/>
        <end position="441"/>
    </location>
</feature>
<dbReference type="WBParaSite" id="SVE_1824100.1">
    <property type="protein sequence ID" value="SVE_1824100.1"/>
    <property type="gene ID" value="SVE_1824100"/>
</dbReference>
<feature type="region of interest" description="Disordered" evidence="1">
    <location>
        <begin position="278"/>
        <end position="441"/>
    </location>
</feature>
<proteinExistence type="predicted"/>
<evidence type="ECO:0000313" key="3">
    <source>
        <dbReference type="WBParaSite" id="SVE_1824100.1"/>
    </source>
</evidence>
<feature type="compositionally biased region" description="Basic and acidic residues" evidence="1">
    <location>
        <begin position="281"/>
        <end position="315"/>
    </location>
</feature>
<protein>
    <submittedName>
        <fullName evidence="3">Caprin-1_dimer domain-containing protein</fullName>
    </submittedName>
</protein>
<reference evidence="2" key="1">
    <citation type="submission" date="2014-07" db="EMBL/GenBank/DDBJ databases">
        <authorList>
            <person name="Martin A.A"/>
            <person name="De Silva N."/>
        </authorList>
    </citation>
    <scope>NUCLEOTIDE SEQUENCE</scope>
</reference>
<feature type="compositionally biased region" description="Basic and acidic residues" evidence="1">
    <location>
        <begin position="397"/>
        <end position="407"/>
    </location>
</feature>
<reference evidence="3" key="2">
    <citation type="submission" date="2015-08" db="UniProtKB">
        <authorList>
            <consortium name="WormBaseParasite"/>
        </authorList>
    </citation>
    <scope>IDENTIFICATION</scope>
</reference>
<evidence type="ECO:0000256" key="1">
    <source>
        <dbReference type="SAM" id="MobiDB-lite"/>
    </source>
</evidence>